<proteinExistence type="predicted"/>
<dbReference type="Pfam" id="PF02463">
    <property type="entry name" value="SMC_N"/>
    <property type="match status" value="1"/>
</dbReference>
<dbReference type="AlphaFoldDB" id="A0AAE3HDJ5"/>
<feature type="non-terminal residue" evidence="4">
    <location>
        <position position="81"/>
    </location>
</feature>
<accession>A0AAE3HDJ5</accession>
<evidence type="ECO:0000313" key="5">
    <source>
        <dbReference type="Proteomes" id="UP001206983"/>
    </source>
</evidence>
<name>A0AAE3HDJ5_9EURY</name>
<dbReference type="GO" id="GO:0005737">
    <property type="term" value="C:cytoplasm"/>
    <property type="evidence" value="ECO:0007669"/>
    <property type="project" value="TreeGrafter"/>
</dbReference>
<protein>
    <submittedName>
        <fullName evidence="4">Recombinase RecF</fullName>
    </submittedName>
</protein>
<sequence>MYLKRLHIQGFKSFADKTKIEFKKGITGIVGPNGSGKSNVSDAIRWVLGEQSIKTLRGNKMEDVIFSGTDKRKPLGYAEVT</sequence>
<organism evidence="4 5">
    <name type="scientific">Methanolobus chelungpuianus</name>
    <dbReference type="NCBI Taxonomy" id="502115"/>
    <lineage>
        <taxon>Archaea</taxon>
        <taxon>Methanobacteriati</taxon>
        <taxon>Methanobacteriota</taxon>
        <taxon>Stenosarchaea group</taxon>
        <taxon>Methanomicrobia</taxon>
        <taxon>Methanosarcinales</taxon>
        <taxon>Methanosarcinaceae</taxon>
        <taxon>Methanolobus</taxon>
    </lineage>
</organism>
<evidence type="ECO:0000259" key="3">
    <source>
        <dbReference type="Pfam" id="PF02463"/>
    </source>
</evidence>
<dbReference type="InterPro" id="IPR050308">
    <property type="entry name" value="MukB/SMC"/>
</dbReference>
<dbReference type="Gene3D" id="3.40.50.300">
    <property type="entry name" value="P-loop containing nucleotide triphosphate hydrolases"/>
    <property type="match status" value="1"/>
</dbReference>
<evidence type="ECO:0000256" key="1">
    <source>
        <dbReference type="ARBA" id="ARBA00022490"/>
    </source>
</evidence>
<gene>
    <name evidence="4" type="ORF">PV02_12870</name>
</gene>
<dbReference type="InterPro" id="IPR003395">
    <property type="entry name" value="RecF/RecN/SMC_N"/>
</dbReference>
<keyword evidence="1" id="KW-0963">Cytoplasm</keyword>
<reference evidence="4 5" key="1">
    <citation type="journal article" date="2011" name="Appl. Environ. Microbiol.">
        <title>Methanogenic archaea isolated from Taiwan's Chelungpu fault.</title>
        <authorList>
            <person name="Wu S.Y."/>
            <person name="Lai M.C."/>
        </authorList>
    </citation>
    <scope>NUCLEOTIDE SEQUENCE [LARGE SCALE GENOMIC DNA]</scope>
    <source>
        <strain evidence="4 5">St545Mb</strain>
    </source>
</reference>
<dbReference type="PANTHER" id="PTHR42963">
    <property type="entry name" value="CHROMOSOME PARTITION PROTEIN MUKB"/>
    <property type="match status" value="1"/>
</dbReference>
<dbReference type="InterPro" id="IPR027417">
    <property type="entry name" value="P-loop_NTPase"/>
</dbReference>
<dbReference type="SUPFAM" id="SSF52540">
    <property type="entry name" value="P-loop containing nucleoside triphosphate hydrolases"/>
    <property type="match status" value="1"/>
</dbReference>
<evidence type="ECO:0000313" key="4">
    <source>
        <dbReference type="EMBL" id="MCQ6963944.1"/>
    </source>
</evidence>
<dbReference type="PANTHER" id="PTHR42963:SF1">
    <property type="entry name" value="DUF4476 DOMAIN-CONTAINING PROTEIN"/>
    <property type="match status" value="1"/>
</dbReference>
<keyword evidence="2" id="KW-0238">DNA-binding</keyword>
<dbReference type="GO" id="GO:0003677">
    <property type="term" value="F:DNA binding"/>
    <property type="evidence" value="ECO:0007669"/>
    <property type="project" value="UniProtKB-KW"/>
</dbReference>
<evidence type="ECO:0000256" key="2">
    <source>
        <dbReference type="ARBA" id="ARBA00023125"/>
    </source>
</evidence>
<comment type="caution">
    <text evidence="4">The sequence shown here is derived from an EMBL/GenBank/DDBJ whole genome shotgun (WGS) entry which is preliminary data.</text>
</comment>
<dbReference type="Proteomes" id="UP001206983">
    <property type="component" value="Unassembled WGS sequence"/>
</dbReference>
<dbReference type="EMBL" id="JTEO01000071">
    <property type="protein sequence ID" value="MCQ6963944.1"/>
    <property type="molecule type" value="Genomic_DNA"/>
</dbReference>
<keyword evidence="5" id="KW-1185">Reference proteome</keyword>
<feature type="domain" description="RecF/RecN/SMC N-terminal" evidence="3">
    <location>
        <begin position="2"/>
        <end position="81"/>
    </location>
</feature>